<dbReference type="EMBL" id="AXZG01000037">
    <property type="protein sequence ID" value="ERT66224.1"/>
    <property type="molecule type" value="Genomic_DNA"/>
</dbReference>
<dbReference type="PRINTS" id="PR00834">
    <property type="entry name" value="PROTEASES2C"/>
</dbReference>
<dbReference type="InterPro" id="IPR047680">
    <property type="entry name" value="MarP-like"/>
</dbReference>
<evidence type="ECO:0000256" key="5">
    <source>
        <dbReference type="SAM" id="Phobius"/>
    </source>
</evidence>
<dbReference type="InterPro" id="IPR001940">
    <property type="entry name" value="Peptidase_S1C"/>
</dbReference>
<dbReference type="GO" id="GO:0006508">
    <property type="term" value="P:proteolysis"/>
    <property type="evidence" value="ECO:0007669"/>
    <property type="project" value="InterPro"/>
</dbReference>
<comment type="caution">
    <text evidence="6">The sequence shown here is derived from an EMBL/GenBank/DDBJ whole genome shotgun (WGS) entry which is preliminary data.</text>
</comment>
<dbReference type="NCBIfam" id="NF033740">
    <property type="entry name" value="MarP_fam_protase"/>
    <property type="match status" value="1"/>
</dbReference>
<gene>
    <name evidence="6" type="ORF">HMPREF0742_01267</name>
</gene>
<keyword evidence="4 5" id="KW-0472">Membrane</keyword>
<feature type="transmembrane region" description="Helical" evidence="5">
    <location>
        <begin position="123"/>
        <end position="144"/>
    </location>
</feature>
<feature type="transmembrane region" description="Helical" evidence="5">
    <location>
        <begin position="81"/>
        <end position="102"/>
    </location>
</feature>
<keyword evidence="2 5" id="KW-0812">Transmembrane</keyword>
<sequence>MSAAFSTPSFIISLYSKRGTLVFANLSPLDIIIPIILVLYFLMGLRSGFFTTLGTFLGLALGVCAAAWLVPLAVAAVSPQWMLPTAIGLLLLCLVIGQWLGVIAGRSIRKVTDVTPIKGVERFFGGVLNVAACALVLVVITLSMRTVPIPSVNTALGESKTLTWMVEATPSAVKDRIDSVRNDVLTAGSIPEVKQLLYPETNAPTQQVQSDALENASSSVVQILGAAEQCGYTSTGSGFVAGQDLVVTNSHVLSGVTSPTVQDSRGRTYPGTVVYNNPAQDLAFIRVPRLPIQPLQVANTNSESGETVTFMGYPKGGPFAAKPATVQGVGNIQTIDSETGKANPTRQVYQIAADVQHGNSGGPMLTQDGTVVGVVFAKATEGQTGYAITASTLKQALAANGNNTTPVSTGQCKAR</sequence>
<evidence type="ECO:0000256" key="3">
    <source>
        <dbReference type="ARBA" id="ARBA00022989"/>
    </source>
</evidence>
<evidence type="ECO:0000313" key="6">
    <source>
        <dbReference type="EMBL" id="ERT66224.1"/>
    </source>
</evidence>
<dbReference type="PANTHER" id="PTHR43019">
    <property type="entry name" value="SERINE ENDOPROTEASE DEGS"/>
    <property type="match status" value="1"/>
</dbReference>
<dbReference type="GO" id="GO:0009403">
    <property type="term" value="P:toxin biosynthetic process"/>
    <property type="evidence" value="ECO:0007669"/>
    <property type="project" value="InterPro"/>
</dbReference>
<dbReference type="Pfam" id="PF02674">
    <property type="entry name" value="Colicin_V"/>
    <property type="match status" value="1"/>
</dbReference>
<dbReference type="InterPro" id="IPR043504">
    <property type="entry name" value="Peptidase_S1_PA_chymotrypsin"/>
</dbReference>
<evidence type="ECO:0000256" key="2">
    <source>
        <dbReference type="ARBA" id="ARBA00022692"/>
    </source>
</evidence>
<evidence type="ECO:0000256" key="1">
    <source>
        <dbReference type="ARBA" id="ARBA00004141"/>
    </source>
</evidence>
<dbReference type="PANTHER" id="PTHR43019:SF23">
    <property type="entry name" value="PROTEASE DO-LIKE 5, CHLOROPLASTIC"/>
    <property type="match status" value="1"/>
</dbReference>
<dbReference type="InterPro" id="IPR003825">
    <property type="entry name" value="Colicin-V_CvpA"/>
</dbReference>
<reference evidence="6 7" key="1">
    <citation type="submission" date="2013-08" db="EMBL/GenBank/DDBJ databases">
        <authorList>
            <person name="Weinstock G."/>
            <person name="Sodergren E."/>
            <person name="Wylie T."/>
            <person name="Fulton L."/>
            <person name="Fulton R."/>
            <person name="Fronick C."/>
            <person name="O'Laughlin M."/>
            <person name="Godfrey J."/>
            <person name="Miner T."/>
            <person name="Herter B."/>
            <person name="Appelbaum E."/>
            <person name="Cordes M."/>
            <person name="Lek S."/>
            <person name="Wollam A."/>
            <person name="Pepin K.H."/>
            <person name="Palsikar V.B."/>
            <person name="Mitreva M."/>
            <person name="Wilson R.K."/>
        </authorList>
    </citation>
    <scope>NUCLEOTIDE SEQUENCE [LARGE SCALE GENOMIC DNA]</scope>
    <source>
        <strain evidence="6 7">F0184</strain>
    </source>
</reference>
<dbReference type="Gene3D" id="2.40.10.10">
    <property type="entry name" value="Trypsin-like serine proteases"/>
    <property type="match status" value="2"/>
</dbReference>
<dbReference type="Pfam" id="PF13365">
    <property type="entry name" value="Trypsin_2"/>
    <property type="match status" value="1"/>
</dbReference>
<dbReference type="GO" id="GO:0016020">
    <property type="term" value="C:membrane"/>
    <property type="evidence" value="ECO:0007669"/>
    <property type="project" value="UniProtKB-SubCell"/>
</dbReference>
<dbReference type="GO" id="GO:0004252">
    <property type="term" value="F:serine-type endopeptidase activity"/>
    <property type="evidence" value="ECO:0007669"/>
    <property type="project" value="InterPro"/>
</dbReference>
<dbReference type="AlphaFoldDB" id="U7V513"/>
<evidence type="ECO:0000313" key="7">
    <source>
        <dbReference type="Proteomes" id="UP000017174"/>
    </source>
</evidence>
<organism evidence="6 7">
    <name type="scientific">Rothia aeria F0184</name>
    <dbReference type="NCBI Taxonomy" id="888019"/>
    <lineage>
        <taxon>Bacteria</taxon>
        <taxon>Bacillati</taxon>
        <taxon>Actinomycetota</taxon>
        <taxon>Actinomycetes</taxon>
        <taxon>Micrococcales</taxon>
        <taxon>Micrococcaceae</taxon>
        <taxon>Rothia</taxon>
    </lineage>
</organism>
<proteinExistence type="predicted"/>
<feature type="transmembrane region" description="Helical" evidence="5">
    <location>
        <begin position="49"/>
        <end position="69"/>
    </location>
</feature>
<dbReference type="Proteomes" id="UP000017174">
    <property type="component" value="Unassembled WGS sequence"/>
</dbReference>
<dbReference type="InterPro" id="IPR009003">
    <property type="entry name" value="Peptidase_S1_PA"/>
</dbReference>
<evidence type="ECO:0000256" key="4">
    <source>
        <dbReference type="ARBA" id="ARBA00023136"/>
    </source>
</evidence>
<accession>U7V513</accession>
<comment type="subcellular location">
    <subcellularLocation>
        <location evidence="1">Membrane</location>
        <topology evidence="1">Multi-pass membrane protein</topology>
    </subcellularLocation>
</comment>
<feature type="transmembrane region" description="Helical" evidence="5">
    <location>
        <begin position="20"/>
        <end position="42"/>
    </location>
</feature>
<dbReference type="PATRIC" id="fig|888019.4.peg.1073"/>
<dbReference type="HOGENOM" id="CLU_043139_0_0_11"/>
<protein>
    <submittedName>
        <fullName evidence="6">CvpA family protein</fullName>
    </submittedName>
</protein>
<name>U7V513_9MICC</name>
<dbReference type="SUPFAM" id="SSF50494">
    <property type="entry name" value="Trypsin-like serine proteases"/>
    <property type="match status" value="1"/>
</dbReference>
<keyword evidence="3 5" id="KW-1133">Transmembrane helix</keyword>